<accession>A0A928VS81</accession>
<organism evidence="1 2">
    <name type="scientific">Romeriopsis navalis LEGE 11480</name>
    <dbReference type="NCBI Taxonomy" id="2777977"/>
    <lineage>
        <taxon>Bacteria</taxon>
        <taxon>Bacillati</taxon>
        <taxon>Cyanobacteriota</taxon>
        <taxon>Cyanophyceae</taxon>
        <taxon>Leptolyngbyales</taxon>
        <taxon>Leptolyngbyaceae</taxon>
        <taxon>Romeriopsis</taxon>
        <taxon>Romeriopsis navalis</taxon>
    </lineage>
</organism>
<comment type="caution">
    <text evidence="1">The sequence shown here is derived from an EMBL/GenBank/DDBJ whole genome shotgun (WGS) entry which is preliminary data.</text>
</comment>
<dbReference type="Proteomes" id="UP000625316">
    <property type="component" value="Unassembled WGS sequence"/>
</dbReference>
<name>A0A928VS81_9CYAN</name>
<keyword evidence="2" id="KW-1185">Reference proteome</keyword>
<evidence type="ECO:0000313" key="2">
    <source>
        <dbReference type="Proteomes" id="UP000625316"/>
    </source>
</evidence>
<gene>
    <name evidence="1" type="ORF">IQ266_17850</name>
</gene>
<evidence type="ECO:0000313" key="1">
    <source>
        <dbReference type="EMBL" id="MBE9031600.1"/>
    </source>
</evidence>
<dbReference type="AlphaFoldDB" id="A0A928VS81"/>
<proteinExistence type="predicted"/>
<dbReference type="EMBL" id="JADEXQ010000070">
    <property type="protein sequence ID" value="MBE9031600.1"/>
    <property type="molecule type" value="Genomic_DNA"/>
</dbReference>
<sequence>MPTEVSLGDGTRRSHFGIHIDANHPGSAGCPVIVNPPAFKDFCQRMKGFKNKGIDKIALQIDYPA</sequence>
<reference evidence="1" key="1">
    <citation type="submission" date="2020-10" db="EMBL/GenBank/DDBJ databases">
        <authorList>
            <person name="Castelo-Branco R."/>
            <person name="Eusebio N."/>
            <person name="Adriana R."/>
            <person name="Vieira A."/>
            <person name="Brugerolle De Fraissinette N."/>
            <person name="Rezende De Castro R."/>
            <person name="Schneider M.P."/>
            <person name="Vasconcelos V."/>
            <person name="Leao P.N."/>
        </authorList>
    </citation>
    <scope>NUCLEOTIDE SEQUENCE</scope>
    <source>
        <strain evidence="1">LEGE 11480</strain>
    </source>
</reference>
<protein>
    <submittedName>
        <fullName evidence="1">Uncharacterized protein</fullName>
    </submittedName>
</protein>